<dbReference type="PANTHER" id="PTHR33321">
    <property type="match status" value="1"/>
</dbReference>
<evidence type="ECO:0000256" key="1">
    <source>
        <dbReference type="SAM" id="SignalP"/>
    </source>
</evidence>
<dbReference type="EMBL" id="JAPAAF010000036">
    <property type="protein sequence ID" value="MCW0484401.1"/>
    <property type="molecule type" value="Genomic_DNA"/>
</dbReference>
<evidence type="ECO:0000313" key="2">
    <source>
        <dbReference type="EMBL" id="MCW0484401.1"/>
    </source>
</evidence>
<name>A0AA41Y6M5_9BACT</name>
<accession>A0AA41Y6M5</accession>
<gene>
    <name evidence="2" type="ORF">N2K84_16805</name>
</gene>
<feature type="chain" id="PRO_5041449442" evidence="1">
    <location>
        <begin position="19"/>
        <end position="231"/>
    </location>
</feature>
<evidence type="ECO:0000313" key="3">
    <source>
        <dbReference type="Proteomes" id="UP001163821"/>
    </source>
</evidence>
<keyword evidence="3" id="KW-1185">Reference proteome</keyword>
<feature type="signal peptide" evidence="1">
    <location>
        <begin position="1"/>
        <end position="18"/>
    </location>
</feature>
<dbReference type="Pfam" id="PF04450">
    <property type="entry name" value="BSP"/>
    <property type="match status" value="1"/>
</dbReference>
<dbReference type="InterPro" id="IPR007541">
    <property type="entry name" value="Uncharacterised_BSP"/>
</dbReference>
<dbReference type="AlphaFoldDB" id="A0AA41Y6M5"/>
<dbReference type="RefSeq" id="WP_282592994.1">
    <property type="nucleotide sequence ID" value="NZ_JAPAAF010000036.1"/>
</dbReference>
<keyword evidence="1" id="KW-0732">Signal</keyword>
<dbReference type="Proteomes" id="UP001163821">
    <property type="component" value="Unassembled WGS sequence"/>
</dbReference>
<reference evidence="2" key="1">
    <citation type="submission" date="2022-10" db="EMBL/GenBank/DDBJ databases">
        <title>Gaoshiqiia sediminis gen. nov., sp. nov., isolated from coastal sediment.</title>
        <authorList>
            <person name="Yu W.X."/>
            <person name="Mu D.S."/>
            <person name="Du J.Z."/>
            <person name="Liang Y.Q."/>
        </authorList>
    </citation>
    <scope>NUCLEOTIDE SEQUENCE</scope>
    <source>
        <strain evidence="2">A06</strain>
    </source>
</reference>
<organism evidence="2 3">
    <name type="scientific">Gaoshiqia sediminis</name>
    <dbReference type="NCBI Taxonomy" id="2986998"/>
    <lineage>
        <taxon>Bacteria</taxon>
        <taxon>Pseudomonadati</taxon>
        <taxon>Bacteroidota</taxon>
        <taxon>Bacteroidia</taxon>
        <taxon>Marinilabiliales</taxon>
        <taxon>Prolixibacteraceae</taxon>
        <taxon>Gaoshiqia</taxon>
    </lineage>
</organism>
<proteinExistence type="predicted"/>
<protein>
    <submittedName>
        <fullName evidence="2">Basic secretory family protein</fullName>
    </submittedName>
</protein>
<comment type="caution">
    <text evidence="2">The sequence shown here is derived from an EMBL/GenBank/DDBJ whole genome shotgun (WGS) entry which is preliminary data.</text>
</comment>
<dbReference type="PANTHER" id="PTHR33321:SF12">
    <property type="entry name" value="PLANT BASIC SECRETORY PROTEIN (BSP) FAMILY PROTEIN"/>
    <property type="match status" value="1"/>
</dbReference>
<sequence length="231" mass="26430">MKTIIILLLLALPAFIFAHSKKSVTDNASVHADTINQSGYTLIFINKEAGFSTDLSQKLQETFFQVYPVLCKKYNPGSTRTVTFVVDPAYDGVAATSGNQVVYSPQWFDKHPNDIDVVTHEVMHIVQAYGHGSGPWWVTEGIADYVRFRFGLDNAKAGWSLPDVTENQNYDNSYRITARFFVWIEQNKNKKFVEKMDKIMRDHKYSDEVWVKLTGKTTAELWEEYQANPTI</sequence>